<dbReference type="EMBL" id="JACHJS010000001">
    <property type="protein sequence ID" value="MBB4965764.1"/>
    <property type="molecule type" value="Genomic_DNA"/>
</dbReference>
<evidence type="ECO:0000313" key="4">
    <source>
        <dbReference type="Proteomes" id="UP000542674"/>
    </source>
</evidence>
<keyword evidence="1" id="KW-0378">Hydrolase</keyword>
<accession>A0A7W7WVW1</accession>
<name>A0A7W7WVW1_9PSEU</name>
<proteinExistence type="predicted"/>
<evidence type="ECO:0000256" key="1">
    <source>
        <dbReference type="ARBA" id="ARBA00022801"/>
    </source>
</evidence>
<dbReference type="InterPro" id="IPR020084">
    <property type="entry name" value="NUDIX_hydrolase_CS"/>
</dbReference>
<dbReference type="Proteomes" id="UP000542674">
    <property type="component" value="Unassembled WGS sequence"/>
</dbReference>
<dbReference type="Pfam" id="PF00293">
    <property type="entry name" value="NUDIX"/>
    <property type="match status" value="1"/>
</dbReference>
<dbReference type="PROSITE" id="PS51462">
    <property type="entry name" value="NUDIX"/>
    <property type="match status" value="1"/>
</dbReference>
<sequence>MVAFVVHDGRVAVFTQDDEDSGLQVPAGTLRDGERPEEGALREAVEETGLAGLRLVGFLGRYRWDISPIREEVQDRHVFQFAVDVPPPARWDSAELHDGQRAPTPLHFRWLPLDDPGLAELVVGQGTLLDRVVG</sequence>
<dbReference type="SUPFAM" id="SSF55811">
    <property type="entry name" value="Nudix"/>
    <property type="match status" value="1"/>
</dbReference>
<dbReference type="InterPro" id="IPR000086">
    <property type="entry name" value="NUDIX_hydrolase_dom"/>
</dbReference>
<dbReference type="PROSITE" id="PS00893">
    <property type="entry name" value="NUDIX_BOX"/>
    <property type="match status" value="1"/>
</dbReference>
<protein>
    <submittedName>
        <fullName evidence="3">8-oxo-dGTP pyrophosphatase MutT (NUDIX family)</fullName>
    </submittedName>
</protein>
<feature type="domain" description="Nudix hydrolase" evidence="2">
    <location>
        <begin position="1"/>
        <end position="134"/>
    </location>
</feature>
<dbReference type="GO" id="GO:0016787">
    <property type="term" value="F:hydrolase activity"/>
    <property type="evidence" value="ECO:0007669"/>
    <property type="project" value="UniProtKB-KW"/>
</dbReference>
<organism evidence="3 4">
    <name type="scientific">Saccharothrix violaceirubra</name>
    <dbReference type="NCBI Taxonomy" id="413306"/>
    <lineage>
        <taxon>Bacteria</taxon>
        <taxon>Bacillati</taxon>
        <taxon>Actinomycetota</taxon>
        <taxon>Actinomycetes</taxon>
        <taxon>Pseudonocardiales</taxon>
        <taxon>Pseudonocardiaceae</taxon>
        <taxon>Saccharothrix</taxon>
    </lineage>
</organism>
<dbReference type="AlphaFoldDB" id="A0A7W7WVW1"/>
<comment type="caution">
    <text evidence="3">The sequence shown here is derived from an EMBL/GenBank/DDBJ whole genome shotgun (WGS) entry which is preliminary data.</text>
</comment>
<reference evidence="3 4" key="1">
    <citation type="submission" date="2020-08" db="EMBL/GenBank/DDBJ databases">
        <title>Sequencing the genomes of 1000 actinobacteria strains.</title>
        <authorList>
            <person name="Klenk H.-P."/>
        </authorList>
    </citation>
    <scope>NUCLEOTIDE SEQUENCE [LARGE SCALE GENOMIC DNA]</scope>
    <source>
        <strain evidence="3 4">DSM 45084</strain>
    </source>
</reference>
<evidence type="ECO:0000313" key="3">
    <source>
        <dbReference type="EMBL" id="MBB4965764.1"/>
    </source>
</evidence>
<dbReference type="InterPro" id="IPR015797">
    <property type="entry name" value="NUDIX_hydrolase-like_dom_sf"/>
</dbReference>
<dbReference type="RefSeq" id="WP_221447244.1">
    <property type="nucleotide sequence ID" value="NZ_BAABAI010000038.1"/>
</dbReference>
<gene>
    <name evidence="3" type="ORF">F4559_003123</name>
</gene>
<dbReference type="CDD" id="cd04663">
    <property type="entry name" value="NUDIX_Hydrolase"/>
    <property type="match status" value="1"/>
</dbReference>
<keyword evidence="4" id="KW-1185">Reference proteome</keyword>
<dbReference type="Gene3D" id="3.90.79.10">
    <property type="entry name" value="Nucleoside Triphosphate Pyrophosphohydrolase"/>
    <property type="match status" value="1"/>
</dbReference>
<evidence type="ECO:0000259" key="2">
    <source>
        <dbReference type="PROSITE" id="PS51462"/>
    </source>
</evidence>